<gene>
    <name evidence="3" type="ORF">CUN49_07000</name>
    <name evidence="4" type="ORF">CUN50_04620</name>
</gene>
<sequence>MPENDTPAAQSAPEPLSDPAESGKPFRREWLLILGLFTLITLGLMFLIEEYGRQSLAAVPTRTFMPPAELREVRLEQFKLSLRVPSNWSAPIVRDAHSFVISSDGSADTRTTAAPFMYIVVDALPVFSRQLNFRTDLREPTAQLDALVEALNRNGPRFNRAAIFSGSPYPAAIVRGFERGNALTIILMRLPDERWLYIGAQAEAQFFRAYESSVFLPVVNSIRLLQP</sequence>
<feature type="region of interest" description="Disordered" evidence="1">
    <location>
        <begin position="1"/>
        <end position="22"/>
    </location>
</feature>
<reference evidence="5 6" key="1">
    <citation type="submission" date="2017-11" db="EMBL/GenBank/DDBJ databases">
        <title>Evolution of Phototrophy in the Chloroflexi Phylum Driven by Horizontal Gene Transfer.</title>
        <authorList>
            <person name="Ward L.M."/>
            <person name="Hemp J."/>
            <person name="Shih P.M."/>
            <person name="Mcglynn S.E."/>
            <person name="Fischer W."/>
        </authorList>
    </citation>
    <scope>NUCLEOTIDE SEQUENCE [LARGE SCALE GENOMIC DNA]</scope>
    <source>
        <strain evidence="4">CP1_1M</strain>
        <strain evidence="3">JP3_13</strain>
    </source>
</reference>
<dbReference type="Proteomes" id="UP000229681">
    <property type="component" value="Unassembled WGS sequence"/>
</dbReference>
<dbReference type="EMBL" id="PGTL01000022">
    <property type="protein sequence ID" value="PJF42326.1"/>
    <property type="molecule type" value="Genomic_DNA"/>
</dbReference>
<dbReference type="EMBL" id="PGTM01000077">
    <property type="protein sequence ID" value="PJF36141.1"/>
    <property type="molecule type" value="Genomic_DNA"/>
</dbReference>
<protein>
    <submittedName>
        <fullName evidence="4">Uncharacterized protein</fullName>
    </submittedName>
</protein>
<keyword evidence="2" id="KW-1133">Transmembrane helix</keyword>
<proteinExistence type="predicted"/>
<organism evidence="4 5">
    <name type="scientific">Candidatus Thermofonsia Clade 1 bacterium</name>
    <dbReference type="NCBI Taxonomy" id="2364210"/>
    <lineage>
        <taxon>Bacteria</taxon>
        <taxon>Bacillati</taxon>
        <taxon>Chloroflexota</taxon>
        <taxon>Candidatus Thermofontia</taxon>
        <taxon>Candidatus Thermofonsia Clade 1</taxon>
    </lineage>
</organism>
<evidence type="ECO:0000313" key="6">
    <source>
        <dbReference type="Proteomes" id="UP000229681"/>
    </source>
</evidence>
<name>A0A2M8PXQ5_9CHLR</name>
<dbReference type="AlphaFoldDB" id="A0A2M8PXQ5"/>
<accession>A0A2M8PXQ5</accession>
<comment type="caution">
    <text evidence="4">The sequence shown here is derived from an EMBL/GenBank/DDBJ whole genome shotgun (WGS) entry which is preliminary data.</text>
</comment>
<evidence type="ECO:0000313" key="4">
    <source>
        <dbReference type="EMBL" id="PJF42326.1"/>
    </source>
</evidence>
<keyword evidence="2" id="KW-0812">Transmembrane</keyword>
<feature type="transmembrane region" description="Helical" evidence="2">
    <location>
        <begin position="30"/>
        <end position="48"/>
    </location>
</feature>
<evidence type="ECO:0000313" key="3">
    <source>
        <dbReference type="EMBL" id="PJF36141.1"/>
    </source>
</evidence>
<evidence type="ECO:0000256" key="2">
    <source>
        <dbReference type="SAM" id="Phobius"/>
    </source>
</evidence>
<accession>A0A2M8PF65</accession>
<keyword evidence="2" id="KW-0472">Membrane</keyword>
<dbReference type="Proteomes" id="UP000228947">
    <property type="component" value="Unassembled WGS sequence"/>
</dbReference>
<evidence type="ECO:0000256" key="1">
    <source>
        <dbReference type="SAM" id="MobiDB-lite"/>
    </source>
</evidence>
<evidence type="ECO:0000313" key="5">
    <source>
        <dbReference type="Proteomes" id="UP000228947"/>
    </source>
</evidence>